<keyword evidence="2" id="KW-1185">Reference proteome</keyword>
<accession>T1H5P7</accession>
<name>T1H5P7_MEGSC</name>
<reference evidence="2" key="1">
    <citation type="submission" date="2013-02" db="EMBL/GenBank/DDBJ databases">
        <authorList>
            <person name="Hughes D."/>
        </authorList>
    </citation>
    <scope>NUCLEOTIDE SEQUENCE</scope>
    <source>
        <strain>Durham</strain>
        <strain evidence="2">NC isolate 2 -- Noor lab</strain>
    </source>
</reference>
<evidence type="ECO:0000313" key="2">
    <source>
        <dbReference type="Proteomes" id="UP000015102"/>
    </source>
</evidence>
<organism evidence="1 2">
    <name type="scientific">Megaselia scalaris</name>
    <name type="common">Humpbacked fly</name>
    <name type="synonym">Phora scalaris</name>
    <dbReference type="NCBI Taxonomy" id="36166"/>
    <lineage>
        <taxon>Eukaryota</taxon>
        <taxon>Metazoa</taxon>
        <taxon>Ecdysozoa</taxon>
        <taxon>Arthropoda</taxon>
        <taxon>Hexapoda</taxon>
        <taxon>Insecta</taxon>
        <taxon>Pterygota</taxon>
        <taxon>Neoptera</taxon>
        <taxon>Endopterygota</taxon>
        <taxon>Diptera</taxon>
        <taxon>Brachycera</taxon>
        <taxon>Muscomorpha</taxon>
        <taxon>Platypezoidea</taxon>
        <taxon>Phoridae</taxon>
        <taxon>Megaseliini</taxon>
        <taxon>Megaselia</taxon>
    </lineage>
</organism>
<evidence type="ECO:0000313" key="1">
    <source>
        <dbReference type="EnsemblMetazoa" id="MESCA012030-PA"/>
    </source>
</evidence>
<sequence length="56" mass="6282">MSPNSVASLVGKTTRFIAGRNAVQTVYWRSGFDGKMYKTNKTCHFDKSQKVPSNIQ</sequence>
<dbReference type="OMA" id="PRMVKTN"/>
<dbReference type="EnsemblMetazoa" id="MESCA012030-RA">
    <property type="protein sequence ID" value="MESCA012030-PA"/>
    <property type="gene ID" value="MESCA012030"/>
</dbReference>
<reference evidence="1" key="2">
    <citation type="submission" date="2015-06" db="UniProtKB">
        <authorList>
            <consortium name="EnsemblMetazoa"/>
        </authorList>
    </citation>
    <scope>IDENTIFICATION</scope>
</reference>
<dbReference type="AlphaFoldDB" id="T1H5P7"/>
<dbReference type="HOGENOM" id="CLU_2778518_0_0_1"/>
<dbReference type="Proteomes" id="UP000015102">
    <property type="component" value="Unassembled WGS sequence"/>
</dbReference>
<proteinExistence type="predicted"/>
<protein>
    <submittedName>
        <fullName evidence="1">Uncharacterized protein</fullName>
    </submittedName>
</protein>